<dbReference type="Proteomes" id="UP000053237">
    <property type="component" value="Unassembled WGS sequence"/>
</dbReference>
<sequence length="179" mass="19691">MYGQKNCLQQQGKECEEIRTELGKILENVENDRANIESARQSTPRSLSPKKSDIDAALMQSDTNVHSEQSDSKGLTVASCKKIFRASHTALKNLEAKIPGWAAVRANCPSMEGIAAGQLVILLYSFLTQEIPFVQTQSLLVAIPQVTITALLAGYASDFVWAKSRKLLTKFECSCRNVV</sequence>
<organism evidence="1 2">
    <name type="scientific">Albugo candida</name>
    <dbReference type="NCBI Taxonomy" id="65357"/>
    <lineage>
        <taxon>Eukaryota</taxon>
        <taxon>Sar</taxon>
        <taxon>Stramenopiles</taxon>
        <taxon>Oomycota</taxon>
        <taxon>Peronosporomycetes</taxon>
        <taxon>Albuginales</taxon>
        <taxon>Albuginaceae</taxon>
        <taxon>Albugo</taxon>
    </lineage>
</organism>
<dbReference type="InParanoid" id="A0A024GLM5"/>
<accession>A0A024GLM5</accession>
<dbReference type="AlphaFoldDB" id="A0A024GLM5"/>
<dbReference type="EMBL" id="CAIX01000179">
    <property type="protein sequence ID" value="CCI47636.1"/>
    <property type="molecule type" value="Genomic_DNA"/>
</dbReference>
<comment type="caution">
    <text evidence="1">The sequence shown here is derived from an EMBL/GenBank/DDBJ whole genome shotgun (WGS) entry which is preliminary data.</text>
</comment>
<evidence type="ECO:0000313" key="1">
    <source>
        <dbReference type="EMBL" id="CCI47636.1"/>
    </source>
</evidence>
<reference evidence="1 2" key="1">
    <citation type="submission" date="2012-05" db="EMBL/GenBank/DDBJ databases">
        <title>Recombination and specialization in a pathogen metapopulation.</title>
        <authorList>
            <person name="Gardiner A."/>
            <person name="Kemen E."/>
            <person name="Schultz-Larsen T."/>
            <person name="MacLean D."/>
            <person name="Van Oosterhout C."/>
            <person name="Jones J.D.G."/>
        </authorList>
    </citation>
    <scope>NUCLEOTIDE SEQUENCE [LARGE SCALE GENOMIC DNA]</scope>
    <source>
        <strain evidence="1 2">Ac Nc2</strain>
    </source>
</reference>
<gene>
    <name evidence="1" type="ORF">BN9_086430</name>
</gene>
<proteinExistence type="predicted"/>
<keyword evidence="2" id="KW-1185">Reference proteome</keyword>
<evidence type="ECO:0000313" key="2">
    <source>
        <dbReference type="Proteomes" id="UP000053237"/>
    </source>
</evidence>
<name>A0A024GLM5_9STRA</name>
<protein>
    <submittedName>
        <fullName evidence="1">Uncharacterized protein</fullName>
    </submittedName>
</protein>